<evidence type="ECO:0008006" key="4">
    <source>
        <dbReference type="Google" id="ProtNLM"/>
    </source>
</evidence>
<evidence type="ECO:0000313" key="3">
    <source>
        <dbReference type="EMBL" id="VFU51411.1"/>
    </source>
</evidence>
<gene>
    <name evidence="2" type="ORF">SVIM_LOCUS243602</name>
    <name evidence="3" type="ORF">SVIM_LOCUS347536</name>
</gene>
<accession>A0A6N2LJP9</accession>
<protein>
    <recommendedName>
        <fullName evidence="4">Secreted protein</fullName>
    </recommendedName>
</protein>
<dbReference type="EMBL" id="CAADRP010001761">
    <property type="protein sequence ID" value="VFU51411.1"/>
    <property type="molecule type" value="Genomic_DNA"/>
</dbReference>
<evidence type="ECO:0000313" key="2">
    <source>
        <dbReference type="EMBL" id="VFU41415.1"/>
    </source>
</evidence>
<dbReference type="EMBL" id="CAADRP010001563">
    <property type="protein sequence ID" value="VFU41415.1"/>
    <property type="molecule type" value="Genomic_DNA"/>
</dbReference>
<sequence>MMWLVLRVLSRLCKKLLFCPSSSLSFLQVRDGLGGLFFYMGHLELESHTWPRLLQLKQTPLFSVFLPQIWFQSGWVRVKSLFQTFSKWPVKVLLQSFSSMK</sequence>
<keyword evidence="1" id="KW-0732">Signal</keyword>
<name>A0A6N2LJP9_SALVM</name>
<evidence type="ECO:0000256" key="1">
    <source>
        <dbReference type="SAM" id="SignalP"/>
    </source>
</evidence>
<feature type="signal peptide" evidence="1">
    <location>
        <begin position="1"/>
        <end position="15"/>
    </location>
</feature>
<feature type="chain" id="PRO_5036184519" description="Secreted protein" evidence="1">
    <location>
        <begin position="16"/>
        <end position="101"/>
    </location>
</feature>
<reference evidence="2" key="1">
    <citation type="submission" date="2019-03" db="EMBL/GenBank/DDBJ databases">
        <authorList>
            <person name="Mank J."/>
            <person name="Almeida P."/>
        </authorList>
    </citation>
    <scope>NUCLEOTIDE SEQUENCE</scope>
    <source>
        <strain evidence="2">78183</strain>
    </source>
</reference>
<organism evidence="2">
    <name type="scientific">Salix viminalis</name>
    <name type="common">Common osier</name>
    <name type="synonym">Basket willow</name>
    <dbReference type="NCBI Taxonomy" id="40686"/>
    <lineage>
        <taxon>Eukaryota</taxon>
        <taxon>Viridiplantae</taxon>
        <taxon>Streptophyta</taxon>
        <taxon>Embryophyta</taxon>
        <taxon>Tracheophyta</taxon>
        <taxon>Spermatophyta</taxon>
        <taxon>Magnoliopsida</taxon>
        <taxon>eudicotyledons</taxon>
        <taxon>Gunneridae</taxon>
        <taxon>Pentapetalae</taxon>
        <taxon>rosids</taxon>
        <taxon>fabids</taxon>
        <taxon>Malpighiales</taxon>
        <taxon>Salicaceae</taxon>
        <taxon>Saliceae</taxon>
        <taxon>Salix</taxon>
    </lineage>
</organism>
<dbReference type="AlphaFoldDB" id="A0A6N2LJP9"/>
<proteinExistence type="predicted"/>